<dbReference type="InterPro" id="IPR036388">
    <property type="entry name" value="WH-like_DNA-bd_sf"/>
</dbReference>
<dbReference type="InterPro" id="IPR000847">
    <property type="entry name" value="LysR_HTH_N"/>
</dbReference>
<dbReference type="SUPFAM" id="SSF46785">
    <property type="entry name" value="Winged helix' DNA-binding domain"/>
    <property type="match status" value="1"/>
</dbReference>
<dbReference type="Gene3D" id="3.40.190.10">
    <property type="entry name" value="Periplasmic binding protein-like II"/>
    <property type="match status" value="2"/>
</dbReference>
<proteinExistence type="inferred from homology"/>
<evidence type="ECO:0000256" key="4">
    <source>
        <dbReference type="ARBA" id="ARBA00023163"/>
    </source>
</evidence>
<dbReference type="Pfam" id="PF00126">
    <property type="entry name" value="HTH_1"/>
    <property type="match status" value="1"/>
</dbReference>
<evidence type="ECO:0000313" key="7">
    <source>
        <dbReference type="Proteomes" id="UP000295765"/>
    </source>
</evidence>
<keyword evidence="7" id="KW-1185">Reference proteome</keyword>
<dbReference type="OrthoDB" id="8587655at2"/>
<feature type="domain" description="HTH lysR-type" evidence="5">
    <location>
        <begin position="8"/>
        <end position="65"/>
    </location>
</feature>
<dbReference type="EMBL" id="SLWY01000007">
    <property type="protein sequence ID" value="TCO81739.1"/>
    <property type="molecule type" value="Genomic_DNA"/>
</dbReference>
<dbReference type="Proteomes" id="UP000295765">
    <property type="component" value="Unassembled WGS sequence"/>
</dbReference>
<comment type="caution">
    <text evidence="6">The sequence shown here is derived from an EMBL/GenBank/DDBJ whole genome shotgun (WGS) entry which is preliminary data.</text>
</comment>
<name>A0A4V2SD41_9GAMM</name>
<dbReference type="InterPro" id="IPR036390">
    <property type="entry name" value="WH_DNA-bd_sf"/>
</dbReference>
<evidence type="ECO:0000256" key="2">
    <source>
        <dbReference type="ARBA" id="ARBA00023015"/>
    </source>
</evidence>
<dbReference type="PROSITE" id="PS50931">
    <property type="entry name" value="HTH_LYSR"/>
    <property type="match status" value="1"/>
</dbReference>
<dbReference type="PANTHER" id="PTHR30126">
    <property type="entry name" value="HTH-TYPE TRANSCRIPTIONAL REGULATOR"/>
    <property type="match status" value="1"/>
</dbReference>
<dbReference type="RefSeq" id="WP_132540927.1">
    <property type="nucleotide sequence ID" value="NZ_SLWY01000007.1"/>
</dbReference>
<gene>
    <name evidence="6" type="ORF">EV699_107132</name>
</gene>
<dbReference type="InterPro" id="IPR005119">
    <property type="entry name" value="LysR_subst-bd"/>
</dbReference>
<dbReference type="Gene3D" id="1.10.10.10">
    <property type="entry name" value="Winged helix-like DNA-binding domain superfamily/Winged helix DNA-binding domain"/>
    <property type="match status" value="1"/>
</dbReference>
<dbReference type="Pfam" id="PF03466">
    <property type="entry name" value="LysR_substrate"/>
    <property type="match status" value="1"/>
</dbReference>
<sequence>MLRNVSNLDLQLLRIFSAIVECGGFSAAQAELNMSQSTISTYIATLETRLGYRLCDRGRAGFRLTEKGERLLESIQTLYKALDSFCGDAQALAGRLVGELKVGLVDHLATLPGARIADAIARFYTRDQEVNFRFFVTAPTELERGVIDGQLDMAIAYFGRRLPSLEYTELYAERIVIYCGRRHPVFARDDPGKEEIEAFDWVRRGYILPDTLLPVRPTRFSATAHHMEAVMHCILAGTHLGYLPVHCAEPWVQRGEMRALAPEAFGYEVTHSLITPVGRPRSEALDAFIGDLLRTHGG</sequence>
<keyword evidence="4" id="KW-0804">Transcription</keyword>
<evidence type="ECO:0000259" key="5">
    <source>
        <dbReference type="PROSITE" id="PS50931"/>
    </source>
</evidence>
<dbReference type="SUPFAM" id="SSF53850">
    <property type="entry name" value="Periplasmic binding protein-like II"/>
    <property type="match status" value="1"/>
</dbReference>
<dbReference type="AlphaFoldDB" id="A0A4V2SD41"/>
<evidence type="ECO:0000256" key="3">
    <source>
        <dbReference type="ARBA" id="ARBA00023125"/>
    </source>
</evidence>
<dbReference type="PANTHER" id="PTHR30126:SF98">
    <property type="entry name" value="HTH-TYPE TRANSCRIPTIONAL ACTIVATOR BAUR"/>
    <property type="match status" value="1"/>
</dbReference>
<organism evidence="6 7">
    <name type="scientific">Plasticicumulans lactativorans</name>
    <dbReference type="NCBI Taxonomy" id="1133106"/>
    <lineage>
        <taxon>Bacteria</taxon>
        <taxon>Pseudomonadati</taxon>
        <taxon>Pseudomonadota</taxon>
        <taxon>Gammaproteobacteria</taxon>
        <taxon>Candidatus Competibacteraceae</taxon>
        <taxon>Plasticicumulans</taxon>
    </lineage>
</organism>
<evidence type="ECO:0000256" key="1">
    <source>
        <dbReference type="ARBA" id="ARBA00009437"/>
    </source>
</evidence>
<dbReference type="GO" id="GO:0003700">
    <property type="term" value="F:DNA-binding transcription factor activity"/>
    <property type="evidence" value="ECO:0007669"/>
    <property type="project" value="InterPro"/>
</dbReference>
<comment type="similarity">
    <text evidence="1">Belongs to the LysR transcriptional regulatory family.</text>
</comment>
<evidence type="ECO:0000313" key="6">
    <source>
        <dbReference type="EMBL" id="TCO81739.1"/>
    </source>
</evidence>
<accession>A0A4V2SD41</accession>
<reference evidence="6 7" key="1">
    <citation type="submission" date="2019-03" db="EMBL/GenBank/DDBJ databases">
        <title>Genomic Encyclopedia of Type Strains, Phase IV (KMG-IV): sequencing the most valuable type-strain genomes for metagenomic binning, comparative biology and taxonomic classification.</title>
        <authorList>
            <person name="Goeker M."/>
        </authorList>
    </citation>
    <scope>NUCLEOTIDE SEQUENCE [LARGE SCALE GENOMIC DNA]</scope>
    <source>
        <strain evidence="6 7">DSM 25287</strain>
    </source>
</reference>
<keyword evidence="3" id="KW-0238">DNA-binding</keyword>
<protein>
    <submittedName>
        <fullName evidence="6">LysR family transcriptional regulator</fullName>
    </submittedName>
</protein>
<keyword evidence="2" id="KW-0805">Transcription regulation</keyword>
<dbReference type="GO" id="GO:0000976">
    <property type="term" value="F:transcription cis-regulatory region binding"/>
    <property type="evidence" value="ECO:0007669"/>
    <property type="project" value="TreeGrafter"/>
</dbReference>
<dbReference type="CDD" id="cd05466">
    <property type="entry name" value="PBP2_LTTR_substrate"/>
    <property type="match status" value="1"/>
</dbReference>